<dbReference type="PANTHER" id="PTHR48139:SF1">
    <property type="entry name" value="FIBROUS SHEATH CABYR-BINDING PROTEIN"/>
    <property type="match status" value="1"/>
</dbReference>
<feature type="region of interest" description="Disordered" evidence="1">
    <location>
        <begin position="415"/>
        <end position="558"/>
    </location>
</feature>
<feature type="compositionally biased region" description="Polar residues" evidence="1">
    <location>
        <begin position="173"/>
        <end position="200"/>
    </location>
</feature>
<feature type="compositionally biased region" description="Low complexity" evidence="1">
    <location>
        <begin position="341"/>
        <end position="378"/>
    </location>
</feature>
<evidence type="ECO:0000313" key="2">
    <source>
        <dbReference type="EMBL" id="KAF2120174.1"/>
    </source>
</evidence>
<feature type="compositionally biased region" description="Polar residues" evidence="1">
    <location>
        <begin position="1"/>
        <end position="34"/>
    </location>
</feature>
<keyword evidence="3" id="KW-1185">Reference proteome</keyword>
<organism evidence="2 3">
    <name type="scientific">Lophiotrema nucula</name>
    <dbReference type="NCBI Taxonomy" id="690887"/>
    <lineage>
        <taxon>Eukaryota</taxon>
        <taxon>Fungi</taxon>
        <taxon>Dikarya</taxon>
        <taxon>Ascomycota</taxon>
        <taxon>Pezizomycotina</taxon>
        <taxon>Dothideomycetes</taxon>
        <taxon>Pleosporomycetidae</taxon>
        <taxon>Pleosporales</taxon>
        <taxon>Lophiotremataceae</taxon>
        <taxon>Lophiotrema</taxon>
    </lineage>
</organism>
<protein>
    <submittedName>
        <fullName evidence="2">Uncharacterized protein</fullName>
    </submittedName>
</protein>
<dbReference type="Proteomes" id="UP000799770">
    <property type="component" value="Unassembled WGS sequence"/>
</dbReference>
<feature type="region of interest" description="Disordered" evidence="1">
    <location>
        <begin position="341"/>
        <end position="396"/>
    </location>
</feature>
<dbReference type="AlphaFoldDB" id="A0A6A5ZMF3"/>
<evidence type="ECO:0000256" key="1">
    <source>
        <dbReference type="SAM" id="MobiDB-lite"/>
    </source>
</evidence>
<feature type="compositionally biased region" description="Polar residues" evidence="1">
    <location>
        <begin position="88"/>
        <end position="103"/>
    </location>
</feature>
<feature type="compositionally biased region" description="Low complexity" evidence="1">
    <location>
        <begin position="494"/>
        <end position="505"/>
    </location>
</feature>
<feature type="compositionally biased region" description="Low complexity" evidence="1">
    <location>
        <begin position="227"/>
        <end position="240"/>
    </location>
</feature>
<feature type="compositionally biased region" description="Polar residues" evidence="1">
    <location>
        <begin position="382"/>
        <end position="396"/>
    </location>
</feature>
<accession>A0A6A5ZMF3</accession>
<reference evidence="2" key="1">
    <citation type="journal article" date="2020" name="Stud. Mycol.">
        <title>101 Dothideomycetes genomes: a test case for predicting lifestyles and emergence of pathogens.</title>
        <authorList>
            <person name="Haridas S."/>
            <person name="Albert R."/>
            <person name="Binder M."/>
            <person name="Bloem J."/>
            <person name="Labutti K."/>
            <person name="Salamov A."/>
            <person name="Andreopoulos B."/>
            <person name="Baker S."/>
            <person name="Barry K."/>
            <person name="Bills G."/>
            <person name="Bluhm B."/>
            <person name="Cannon C."/>
            <person name="Castanera R."/>
            <person name="Culley D."/>
            <person name="Daum C."/>
            <person name="Ezra D."/>
            <person name="Gonzalez J."/>
            <person name="Henrissat B."/>
            <person name="Kuo A."/>
            <person name="Liang C."/>
            <person name="Lipzen A."/>
            <person name="Lutzoni F."/>
            <person name="Magnuson J."/>
            <person name="Mondo S."/>
            <person name="Nolan M."/>
            <person name="Ohm R."/>
            <person name="Pangilinan J."/>
            <person name="Park H.-J."/>
            <person name="Ramirez L."/>
            <person name="Alfaro M."/>
            <person name="Sun H."/>
            <person name="Tritt A."/>
            <person name="Yoshinaga Y."/>
            <person name="Zwiers L.-H."/>
            <person name="Turgeon B."/>
            <person name="Goodwin S."/>
            <person name="Spatafora J."/>
            <person name="Crous P."/>
            <person name="Grigoriev I."/>
        </authorList>
    </citation>
    <scope>NUCLEOTIDE SEQUENCE</scope>
    <source>
        <strain evidence="2">CBS 627.86</strain>
    </source>
</reference>
<feature type="compositionally biased region" description="Basic and acidic residues" evidence="1">
    <location>
        <begin position="865"/>
        <end position="875"/>
    </location>
</feature>
<gene>
    <name evidence="2" type="ORF">BDV96DRAFT_642022</name>
</gene>
<feature type="compositionally biased region" description="Basic and acidic residues" evidence="1">
    <location>
        <begin position="141"/>
        <end position="151"/>
    </location>
</feature>
<feature type="region of interest" description="Disordered" evidence="1">
    <location>
        <begin position="1"/>
        <end position="296"/>
    </location>
</feature>
<dbReference type="OrthoDB" id="4155914at2759"/>
<feature type="compositionally biased region" description="Low complexity" evidence="1">
    <location>
        <begin position="269"/>
        <end position="291"/>
    </location>
</feature>
<feature type="compositionally biased region" description="Low complexity" evidence="1">
    <location>
        <begin position="899"/>
        <end position="910"/>
    </location>
</feature>
<proteinExistence type="predicted"/>
<feature type="region of interest" description="Disordered" evidence="1">
    <location>
        <begin position="839"/>
        <end position="931"/>
    </location>
</feature>
<sequence>MPSKFSWSKSNRSHSSVDTSSGHPSPVPSVNNEAAAQRYPSPEGPQPTPQNPQTLIQQAPAGVPQGAYKQQFPARTTSHRHSAHLSLEQPQNSPLPTGPQQSPGLVEQPRRGSYQPSSSAGYGQQEPKKQSRLGRIVAGLKGHDEPEEPRHSSKNGIGRRVSVRKSDGRPDGYQSQPNDRLQAAQWSQRQGSSPHLPTSNEQDEDNLDPFLQQEDRDTPQPPPKDVQYQQQQFAQNAHQEQYNRPPLARVNTEGSYQTQGGVEHYSPEQHQGLQQQQQAQQQYQSYSPPHQQQRDPNEYQAFNPQVAPSPLLANAQLHQQDLAPQQQQNYYQYQQQQQFQQQQAGQEQQQPNVHYPQQQQFQPSPQPQQGQDFQQQHAQHGRPSSQHQTELQHAQGTHNVPQIVQQGQQINTQNLQNLRPPSSHQNLAPPSPLQQQSAYQAYEGQQGSGNEPHSQSNTPPQQEQDNMPPPGSQRNTLRKVNETGLQGGPPTRESSLLQQPGSQGQTHGQPPISPGIPTFGANVVPTASQGQPYRGEKGQQAQGGEMGRATPPPRSATDMTDEEIHQMMKEHDVLREKYQKVKRYFFEQQSQVHQLQNTLANQRMSLSRTSWDDSEYATRFNRLDGLIAQLSFAIRKDWKSIPPWLQVVVNKTAVETGKQEMTAVGRAFISSWLVENIFDKYFHPDLENGLSTHLKVIQLNIRKFSPACQTTEDEDALNSKCVNWRLATLEGLADLLKSPQSSTNRTNLTESLNEQLIGSLQMFLNDPAPPDLNGGVPMIVELAVNIAQHLPLESREVHIEYFPPGHGLVTEFMKTESGIPALTSPILDPEDADRASLRSVASEMRDNASVAEEAPPPQQSQEASRVPKDVVDKKRGMFGFGSTKKPAQIPAQLGKRESSLGQGESQQSLTQPPPGSSSGAKDDAPPPRVRMAVGVTVQIRGKSVLIKAPVYST</sequence>
<feature type="compositionally biased region" description="Polar residues" evidence="1">
    <location>
        <begin position="419"/>
        <end position="465"/>
    </location>
</feature>
<dbReference type="EMBL" id="ML977314">
    <property type="protein sequence ID" value="KAF2120174.1"/>
    <property type="molecule type" value="Genomic_DNA"/>
</dbReference>
<evidence type="ECO:0000313" key="3">
    <source>
        <dbReference type="Proteomes" id="UP000799770"/>
    </source>
</evidence>
<name>A0A6A5ZMF3_9PLEO</name>
<dbReference type="PANTHER" id="PTHR48139">
    <property type="entry name" value="SI:DKEY-56M19.5"/>
    <property type="match status" value="1"/>
</dbReference>